<evidence type="ECO:0000256" key="3">
    <source>
        <dbReference type="ARBA" id="ARBA00022692"/>
    </source>
</evidence>
<evidence type="ECO:0000256" key="2">
    <source>
        <dbReference type="ARBA" id="ARBA00022475"/>
    </source>
</evidence>
<reference evidence="9 11" key="3">
    <citation type="submission" date="2024-09" db="EMBL/GenBank/DDBJ databases">
        <title>Genomes of Rahnella.</title>
        <authorList>
            <person name="Mnguni F.C."/>
            <person name="Shin G.Y."/>
            <person name="Coutinho T."/>
        </authorList>
    </citation>
    <scope>NUCLEOTIDE SEQUENCE [LARGE SCALE GENOMIC DNA]</scope>
    <source>
        <strain evidence="9 11">20WA0057</strain>
    </source>
</reference>
<dbReference type="Pfam" id="PF01292">
    <property type="entry name" value="Ni_hydr_CYTB"/>
    <property type="match status" value="1"/>
</dbReference>
<reference evidence="8 10" key="2">
    <citation type="journal article" date="2012" name="J. Bacteriol.">
        <title>Complete Genome Sequence of Rahnella sp. Strain Y9602, a Gammaproteobacterium Isolate from Metal- and Radionuclide-Contaminated Soil.</title>
        <authorList>
            <person name="Martinez R.J."/>
            <person name="Bruce D."/>
            <person name="Detter C."/>
            <person name="Goodwin L.A."/>
            <person name="Han J."/>
            <person name="Han C.S."/>
            <person name="Held B."/>
            <person name="Land M.L."/>
            <person name="Mikhailova N."/>
            <person name="Nolan M."/>
            <person name="Pennacchio L."/>
            <person name="Pitluck S."/>
            <person name="Tapia R."/>
            <person name="Woyke T."/>
            <person name="Sobecky P.A."/>
        </authorList>
    </citation>
    <scope>NUCLEOTIDE SEQUENCE [LARGE SCALE GENOMIC DNA]</scope>
    <source>
        <strain evidence="8 10">Y9602</strain>
    </source>
</reference>
<accession>A0A0H3FCT7</accession>
<feature type="transmembrane region" description="Helical" evidence="6">
    <location>
        <begin position="12"/>
        <end position="33"/>
    </location>
</feature>
<dbReference type="eggNOG" id="ENOG5032QDR">
    <property type="taxonomic scope" value="Bacteria"/>
</dbReference>
<dbReference type="GO" id="GO:0022904">
    <property type="term" value="P:respiratory electron transport chain"/>
    <property type="evidence" value="ECO:0007669"/>
    <property type="project" value="InterPro"/>
</dbReference>
<dbReference type="GO" id="GO:0005886">
    <property type="term" value="C:plasma membrane"/>
    <property type="evidence" value="ECO:0007669"/>
    <property type="project" value="UniProtKB-SubCell"/>
</dbReference>
<evidence type="ECO:0000313" key="10">
    <source>
        <dbReference type="Proteomes" id="UP000007257"/>
    </source>
</evidence>
<dbReference type="Proteomes" id="UP000007257">
    <property type="component" value="Chromosome"/>
</dbReference>
<dbReference type="Gene3D" id="1.20.950.20">
    <property type="entry name" value="Transmembrane di-heme cytochromes, Chain C"/>
    <property type="match status" value="1"/>
</dbReference>
<dbReference type="GO" id="GO:0009055">
    <property type="term" value="F:electron transfer activity"/>
    <property type="evidence" value="ECO:0007669"/>
    <property type="project" value="InterPro"/>
</dbReference>
<dbReference type="KEGG" id="rah:Rahaq_2321"/>
<dbReference type="EMBL" id="CP002505">
    <property type="protein sequence ID" value="ADW73930.1"/>
    <property type="molecule type" value="Genomic_DNA"/>
</dbReference>
<dbReference type="Proteomes" id="UP001598201">
    <property type="component" value="Unassembled WGS sequence"/>
</dbReference>
<keyword evidence="5 6" id="KW-0472">Membrane</keyword>
<organism evidence="8 10">
    <name type="scientific">Rahnella sp. (strain Y9602)</name>
    <dbReference type="NCBI Taxonomy" id="2703885"/>
    <lineage>
        <taxon>Bacteria</taxon>
        <taxon>Pseudomonadati</taxon>
        <taxon>Pseudomonadota</taxon>
        <taxon>Gammaproteobacteria</taxon>
        <taxon>Enterobacterales</taxon>
        <taxon>Yersiniaceae</taxon>
        <taxon>Rahnella</taxon>
    </lineage>
</organism>
<dbReference type="AlphaFoldDB" id="A0A0H3FCT7"/>
<evidence type="ECO:0000256" key="4">
    <source>
        <dbReference type="ARBA" id="ARBA00022989"/>
    </source>
</evidence>
<comment type="subcellular location">
    <subcellularLocation>
        <location evidence="1">Cell membrane</location>
        <topology evidence="1">Multi-pass membrane protein</topology>
    </subcellularLocation>
</comment>
<sequence>MKSRIWNMLPHEYAPFFRALHIVVALLILSQIINSNFTETEALAGHGLDSVITWVHVISGSGLIICGFLMLGWMMTQRGFTYYFAWAKLDFEGIKQDINTLMKYRLPEAHSGGIASTIQGLGVLALLCVAISGGLWFLLNTVESDLADKIIGWHKFLTTFIEVYFYAHGAMGILHLLIERYKNHSPAIND</sequence>
<reference evidence="10" key="1">
    <citation type="submission" date="2011-01" db="EMBL/GenBank/DDBJ databases">
        <title>Complete sequence of chromosome of Rahnella sp. Y9602.</title>
        <authorList>
            <consortium name="US DOE Joint Genome Institute"/>
            <person name="Lucas S."/>
            <person name="Copeland A."/>
            <person name="Lapidus A."/>
            <person name="Cheng J.-F."/>
            <person name="Goodwin L."/>
            <person name="Pitluck S."/>
            <person name="Lu M."/>
            <person name="Detter J.C."/>
            <person name="Han C."/>
            <person name="Tapia R."/>
            <person name="Land M."/>
            <person name="Hauser L."/>
            <person name="Kyrpides N."/>
            <person name="Ivanova N."/>
            <person name="Ovchinnikova G."/>
            <person name="Pagani I."/>
            <person name="Sobecky P.A."/>
            <person name="Martinez R.J."/>
            <person name="Woyke T."/>
        </authorList>
    </citation>
    <scope>NUCLEOTIDE SEQUENCE [LARGE SCALE GENOMIC DNA]</scope>
    <source>
        <strain evidence="10">Y9602</strain>
    </source>
</reference>
<dbReference type="RefSeq" id="WP_013575630.1">
    <property type="nucleotide sequence ID" value="NC_015061.1"/>
</dbReference>
<dbReference type="GeneID" id="95417311"/>
<evidence type="ECO:0000313" key="8">
    <source>
        <dbReference type="EMBL" id="ADW73930.1"/>
    </source>
</evidence>
<dbReference type="InterPro" id="IPR016174">
    <property type="entry name" value="Di-haem_cyt_TM"/>
</dbReference>
<name>A0A0H3FCT7_RAHSY</name>
<gene>
    <name evidence="8" type="ordered locus">Rahaq_2321</name>
    <name evidence="9" type="ORF">ACFPK4_06660</name>
</gene>
<evidence type="ECO:0000256" key="5">
    <source>
        <dbReference type="ARBA" id="ARBA00023136"/>
    </source>
</evidence>
<keyword evidence="2" id="KW-1003">Cell membrane</keyword>
<evidence type="ECO:0000259" key="7">
    <source>
        <dbReference type="Pfam" id="PF01292"/>
    </source>
</evidence>
<feature type="domain" description="Cytochrome b561 bacterial/Ni-hydrogenase" evidence="7">
    <location>
        <begin position="13"/>
        <end position="180"/>
    </location>
</feature>
<dbReference type="SUPFAM" id="SSF81342">
    <property type="entry name" value="Transmembrane di-heme cytochromes"/>
    <property type="match status" value="1"/>
</dbReference>
<feature type="transmembrane region" description="Helical" evidence="6">
    <location>
        <begin position="159"/>
        <end position="178"/>
    </location>
</feature>
<dbReference type="OrthoDB" id="6588368at2"/>
<evidence type="ECO:0000313" key="11">
    <source>
        <dbReference type="Proteomes" id="UP001598201"/>
    </source>
</evidence>
<evidence type="ECO:0000313" key="9">
    <source>
        <dbReference type="EMBL" id="MFD3223207.1"/>
    </source>
</evidence>
<keyword evidence="11" id="KW-1185">Reference proteome</keyword>
<dbReference type="EMBL" id="JBHUCJ010000010">
    <property type="protein sequence ID" value="MFD3223207.1"/>
    <property type="molecule type" value="Genomic_DNA"/>
</dbReference>
<dbReference type="InterPro" id="IPR011577">
    <property type="entry name" value="Cyt_b561_bac/Ni-Hgenase"/>
</dbReference>
<evidence type="ECO:0000256" key="1">
    <source>
        <dbReference type="ARBA" id="ARBA00004651"/>
    </source>
</evidence>
<keyword evidence="3 6" id="KW-0812">Transmembrane</keyword>
<feature type="transmembrane region" description="Helical" evidence="6">
    <location>
        <begin position="53"/>
        <end position="74"/>
    </location>
</feature>
<keyword evidence="4 6" id="KW-1133">Transmembrane helix</keyword>
<dbReference type="HOGENOM" id="CLU_117047_1_1_6"/>
<feature type="transmembrane region" description="Helical" evidence="6">
    <location>
        <begin position="112"/>
        <end position="139"/>
    </location>
</feature>
<protein>
    <submittedName>
        <fullName evidence="9">Cytochrome b/b6 domain-containing protein</fullName>
    </submittedName>
</protein>
<evidence type="ECO:0000256" key="6">
    <source>
        <dbReference type="SAM" id="Phobius"/>
    </source>
</evidence>
<proteinExistence type="predicted"/>